<evidence type="ECO:0000313" key="4">
    <source>
        <dbReference type="Proteomes" id="UP001208689"/>
    </source>
</evidence>
<dbReference type="Gene3D" id="3.40.50.10140">
    <property type="entry name" value="Toll/interleukin-1 receptor homology (TIR) domain"/>
    <property type="match status" value="1"/>
</dbReference>
<keyword evidence="1" id="KW-0175">Coiled coil</keyword>
<evidence type="ECO:0000259" key="2">
    <source>
        <dbReference type="Pfam" id="PF13676"/>
    </source>
</evidence>
<accession>A0ABY6HL17</accession>
<feature type="domain" description="TIR" evidence="2">
    <location>
        <begin position="395"/>
        <end position="505"/>
    </location>
</feature>
<dbReference type="InterPro" id="IPR016024">
    <property type="entry name" value="ARM-type_fold"/>
</dbReference>
<dbReference type="PANTHER" id="PTHR12697">
    <property type="entry name" value="PBS LYASE HEAT-LIKE PROTEIN"/>
    <property type="match status" value="1"/>
</dbReference>
<dbReference type="EMBL" id="CP104013">
    <property type="protein sequence ID" value="UYP44215.1"/>
    <property type="molecule type" value="Genomic_DNA"/>
</dbReference>
<dbReference type="InterPro" id="IPR035897">
    <property type="entry name" value="Toll_tir_struct_dom_sf"/>
</dbReference>
<protein>
    <recommendedName>
        <fullName evidence="2">TIR domain-containing protein</fullName>
    </recommendedName>
</protein>
<name>A0ABY6HL17_9ARCH</name>
<dbReference type="SMART" id="SM00567">
    <property type="entry name" value="EZ_HEAT"/>
    <property type="match status" value="1"/>
</dbReference>
<dbReference type="SUPFAM" id="SSF52200">
    <property type="entry name" value="Toll/Interleukin receptor TIR domain"/>
    <property type="match status" value="1"/>
</dbReference>
<dbReference type="InterPro" id="IPR000157">
    <property type="entry name" value="TIR_dom"/>
</dbReference>
<proteinExistence type="predicted"/>
<dbReference type="SUPFAM" id="SSF48371">
    <property type="entry name" value="ARM repeat"/>
    <property type="match status" value="1"/>
</dbReference>
<dbReference type="Gene3D" id="1.25.10.10">
    <property type="entry name" value="Leucine-rich Repeat Variant"/>
    <property type="match status" value="2"/>
</dbReference>
<dbReference type="InterPro" id="IPR004155">
    <property type="entry name" value="PBS_lyase_HEAT"/>
</dbReference>
<keyword evidence="4" id="KW-1185">Reference proteome</keyword>
<evidence type="ECO:0000256" key="1">
    <source>
        <dbReference type="SAM" id="Coils"/>
    </source>
</evidence>
<gene>
    <name evidence="3" type="ORF">NEF87_000500</name>
</gene>
<dbReference type="Pfam" id="PF13676">
    <property type="entry name" value="TIR_2"/>
    <property type="match status" value="1"/>
</dbReference>
<dbReference type="Proteomes" id="UP001208689">
    <property type="component" value="Chromosome"/>
</dbReference>
<dbReference type="InterPro" id="IPR011989">
    <property type="entry name" value="ARM-like"/>
</dbReference>
<dbReference type="PANTHER" id="PTHR12697:SF5">
    <property type="entry name" value="DEOXYHYPUSINE HYDROXYLASE"/>
    <property type="match status" value="1"/>
</dbReference>
<evidence type="ECO:0000313" key="3">
    <source>
        <dbReference type="EMBL" id="UYP44215.1"/>
    </source>
</evidence>
<reference evidence="3" key="1">
    <citation type="submission" date="2022-09" db="EMBL/GenBank/DDBJ databases">
        <title>Actin cytoskeleton and complex cell architecture in an #Asgard archaeon.</title>
        <authorList>
            <person name="Ponce Toledo R.I."/>
            <person name="Schleper C."/>
            <person name="Rodrigues Oliveira T."/>
            <person name="Wollweber F."/>
            <person name="Xu J."/>
            <person name="Rittmann S."/>
            <person name="Klingl A."/>
            <person name="Pilhofer M."/>
        </authorList>
    </citation>
    <scope>NUCLEOTIDE SEQUENCE</scope>
    <source>
        <strain evidence="3">B-35</strain>
    </source>
</reference>
<organism evidence="3 4">
    <name type="scientific">Candidatus Lokiarchaeum ossiferum</name>
    <dbReference type="NCBI Taxonomy" id="2951803"/>
    <lineage>
        <taxon>Archaea</taxon>
        <taxon>Promethearchaeati</taxon>
        <taxon>Promethearchaeota</taxon>
        <taxon>Promethearchaeia</taxon>
        <taxon>Promethearchaeales</taxon>
        <taxon>Promethearchaeaceae</taxon>
        <taxon>Candidatus Lokiarchaeum</taxon>
    </lineage>
</organism>
<sequence length="523" mass="58192">MTSCIRCKGTGKCKFCLGTGKKGRLDCMHCNGTGKCNFCGGIIGNNSQGSFNIPQENFGGRQQSASPFETAKSIVGMAIDKLYSNNPMDRRDGIKMLNSHDAFHERSAALGPAIQIYPNETDLEVKRGLLQVISFGCVRSKDSNAYAILSSALNDEDMIVQFTAIQGLVNFGEQGAIALPKIRELYSNPSTPSAIKRSLMRSISEMGTVAEPVYSIITGELASTSYLMRKATKNAVKRLRKKGVNMVGYLIKQLEVGDSDQKISACEGLGSMAKDAAASASSLGELLNDESPGVRAKAAWALYKLEKKAAPAEKALKQALNDESSAVQKYSLKCLKKLKKLTKELKEEIKMLESLDKEMKLWRNKFISIYPEPSTKDQEENNTSGTNEQQIKNVFFMSHALPDFPWVKKCMDVIESWPGCRVWTCERDIPVGGDWLESIYNGLEICSWYLLFWSDHAEKSKWTNEEIREAKTRQVANEKPHISVINLGKEDWPILLSRYQGTVMKSDEDVATYLANLKTQVEF</sequence>
<feature type="coiled-coil region" evidence="1">
    <location>
        <begin position="335"/>
        <end position="365"/>
    </location>
</feature>